<evidence type="ECO:0000313" key="1">
    <source>
        <dbReference type="EMBL" id="MBD8878391.1"/>
    </source>
</evidence>
<protein>
    <submittedName>
        <fullName evidence="1">Nucleotidyltransferase family protein</fullName>
    </submittedName>
</protein>
<organism evidence="1 2">
    <name type="scientific">Roseibium polysiphoniae</name>
    <dbReference type="NCBI Taxonomy" id="2571221"/>
    <lineage>
        <taxon>Bacteria</taxon>
        <taxon>Pseudomonadati</taxon>
        <taxon>Pseudomonadota</taxon>
        <taxon>Alphaproteobacteria</taxon>
        <taxon>Hyphomicrobiales</taxon>
        <taxon>Stappiaceae</taxon>
        <taxon>Roseibium</taxon>
    </lineage>
</organism>
<dbReference type="PANTHER" id="PTHR39166">
    <property type="entry name" value="BLL1166 PROTEIN"/>
    <property type="match status" value="1"/>
</dbReference>
<proteinExistence type="predicted"/>
<dbReference type="Proteomes" id="UP000615687">
    <property type="component" value="Unassembled WGS sequence"/>
</dbReference>
<dbReference type="RefSeq" id="WP_192110824.1">
    <property type="nucleotide sequence ID" value="NZ_JACYXJ010000007.1"/>
</dbReference>
<gene>
    <name evidence="1" type="ORF">IG617_19005</name>
</gene>
<sequence>MPLTANATRFDRDYLGDCYRSSEDERRAALEDIVRATPDIMAILTSIKRLRLPDGWLVSGGVYQTVWNALTGRPADHGIKDYDIIYFDGTDLSYEGEDAVINAVETDLPLLAERLETKNQARVHLWYEKRFGRPYPPLSCSMESLTFYAAKTHAVAVRLKNDGQLDIHAPFGLSNIFGMRLAPNHSFDNRQTYLEKGARMKAQWPELELVPWRAEAD</sequence>
<dbReference type="EMBL" id="JACYXJ010000007">
    <property type="protein sequence ID" value="MBD8878391.1"/>
    <property type="molecule type" value="Genomic_DNA"/>
</dbReference>
<name>A0ABR9CH19_9HYPH</name>
<dbReference type="Pfam" id="PF06042">
    <property type="entry name" value="NTP_transf_6"/>
    <property type="match status" value="1"/>
</dbReference>
<keyword evidence="2" id="KW-1185">Reference proteome</keyword>
<evidence type="ECO:0000313" key="2">
    <source>
        <dbReference type="Proteomes" id="UP000615687"/>
    </source>
</evidence>
<dbReference type="PANTHER" id="PTHR39166:SF1">
    <property type="entry name" value="BLL1166 PROTEIN"/>
    <property type="match status" value="1"/>
</dbReference>
<comment type="caution">
    <text evidence="1">The sequence shown here is derived from an EMBL/GenBank/DDBJ whole genome shotgun (WGS) entry which is preliminary data.</text>
</comment>
<dbReference type="InterPro" id="IPR009267">
    <property type="entry name" value="NTP_transf_6"/>
</dbReference>
<accession>A0ABR9CH19</accession>
<reference evidence="1 2" key="1">
    <citation type="submission" date="2020-09" db="EMBL/GenBank/DDBJ databases">
        <title>The genome sequence of type strain Labrenzia polysiphoniae KACC 19711.</title>
        <authorList>
            <person name="Liu Y."/>
        </authorList>
    </citation>
    <scope>NUCLEOTIDE SEQUENCE [LARGE SCALE GENOMIC DNA]</scope>
    <source>
        <strain evidence="1 2">KACC 19711</strain>
    </source>
</reference>